<feature type="compositionally biased region" description="Polar residues" evidence="1">
    <location>
        <begin position="161"/>
        <end position="173"/>
    </location>
</feature>
<dbReference type="Proteomes" id="UP000001292">
    <property type="component" value="Unassembled WGS sequence"/>
</dbReference>
<feature type="transmembrane region" description="Helical" evidence="2">
    <location>
        <begin position="110"/>
        <end position="127"/>
    </location>
</feature>
<protein>
    <submittedName>
        <fullName evidence="3">GM24439</fullName>
    </submittedName>
</protein>
<accession>B4HJ31</accession>
<dbReference type="HOGENOM" id="CLU_1190979_0_0_1"/>
<feature type="region of interest" description="Disordered" evidence="1">
    <location>
        <begin position="208"/>
        <end position="231"/>
    </location>
</feature>
<dbReference type="EMBL" id="CH480815">
    <property type="protein sequence ID" value="EDW41687.1"/>
    <property type="molecule type" value="Genomic_DNA"/>
</dbReference>
<organism evidence="4">
    <name type="scientific">Drosophila sechellia</name>
    <name type="common">Fruit fly</name>
    <dbReference type="NCBI Taxonomy" id="7238"/>
    <lineage>
        <taxon>Eukaryota</taxon>
        <taxon>Metazoa</taxon>
        <taxon>Ecdysozoa</taxon>
        <taxon>Arthropoda</taxon>
        <taxon>Hexapoda</taxon>
        <taxon>Insecta</taxon>
        <taxon>Pterygota</taxon>
        <taxon>Neoptera</taxon>
        <taxon>Endopterygota</taxon>
        <taxon>Diptera</taxon>
        <taxon>Brachycera</taxon>
        <taxon>Muscomorpha</taxon>
        <taxon>Ephydroidea</taxon>
        <taxon>Drosophilidae</taxon>
        <taxon>Drosophila</taxon>
        <taxon>Sophophora</taxon>
    </lineage>
</organism>
<gene>
    <name evidence="3" type="primary">Dsec\GM24439</name>
    <name evidence="3" type="ORF">Dsec_GM24439</name>
</gene>
<name>B4HJ31_DROSE</name>
<keyword evidence="2" id="KW-0812">Transmembrane</keyword>
<evidence type="ECO:0000313" key="4">
    <source>
        <dbReference type="Proteomes" id="UP000001292"/>
    </source>
</evidence>
<keyword evidence="4" id="KW-1185">Reference proteome</keyword>
<dbReference type="OMA" id="INYIATC"/>
<dbReference type="STRING" id="7238.B4HJ31"/>
<feature type="region of interest" description="Disordered" evidence="1">
    <location>
        <begin position="149"/>
        <end position="184"/>
    </location>
</feature>
<keyword evidence="2" id="KW-0472">Membrane</keyword>
<keyword evidence="2" id="KW-1133">Transmembrane helix</keyword>
<dbReference type="AlphaFoldDB" id="B4HJ31"/>
<evidence type="ECO:0000256" key="1">
    <source>
        <dbReference type="SAM" id="MobiDB-lite"/>
    </source>
</evidence>
<evidence type="ECO:0000256" key="2">
    <source>
        <dbReference type="SAM" id="Phobius"/>
    </source>
</evidence>
<reference evidence="3 4" key="1">
    <citation type="journal article" date="2007" name="Nature">
        <title>Evolution of genes and genomes on the Drosophila phylogeny.</title>
        <authorList>
            <consortium name="Drosophila 12 Genomes Consortium"/>
            <person name="Clark A.G."/>
            <person name="Eisen M.B."/>
            <person name="Smith D.R."/>
            <person name="Bergman C.M."/>
            <person name="Oliver B."/>
            <person name="Markow T.A."/>
            <person name="Kaufman T.C."/>
            <person name="Kellis M."/>
            <person name="Gelbart W."/>
            <person name="Iyer V.N."/>
            <person name="Pollard D.A."/>
            <person name="Sackton T.B."/>
            <person name="Larracuente A.M."/>
            <person name="Singh N.D."/>
            <person name="Abad J.P."/>
            <person name="Abt D.N."/>
            <person name="Adryan B."/>
            <person name="Aguade M."/>
            <person name="Akashi H."/>
            <person name="Anderson W.W."/>
            <person name="Aquadro C.F."/>
            <person name="Ardell D.H."/>
            <person name="Arguello R."/>
            <person name="Artieri C.G."/>
            <person name="Barbash D.A."/>
            <person name="Barker D."/>
            <person name="Barsanti P."/>
            <person name="Batterham P."/>
            <person name="Batzoglou S."/>
            <person name="Begun D."/>
            <person name="Bhutkar A."/>
            <person name="Blanco E."/>
            <person name="Bosak S.A."/>
            <person name="Bradley R.K."/>
            <person name="Brand A.D."/>
            <person name="Brent M.R."/>
            <person name="Brooks A.N."/>
            <person name="Brown R.H."/>
            <person name="Butlin R.K."/>
            <person name="Caggese C."/>
            <person name="Calvi B.R."/>
            <person name="Bernardo de Carvalho A."/>
            <person name="Caspi A."/>
            <person name="Castrezana S."/>
            <person name="Celniker S.E."/>
            <person name="Chang J.L."/>
            <person name="Chapple C."/>
            <person name="Chatterji S."/>
            <person name="Chinwalla A."/>
            <person name="Civetta A."/>
            <person name="Clifton S.W."/>
            <person name="Comeron J.M."/>
            <person name="Costello J.C."/>
            <person name="Coyne J.A."/>
            <person name="Daub J."/>
            <person name="David R.G."/>
            <person name="Delcher A.L."/>
            <person name="Delehaunty K."/>
            <person name="Do C.B."/>
            <person name="Ebling H."/>
            <person name="Edwards K."/>
            <person name="Eickbush T."/>
            <person name="Evans J.D."/>
            <person name="Filipski A."/>
            <person name="Findeiss S."/>
            <person name="Freyhult E."/>
            <person name="Fulton L."/>
            <person name="Fulton R."/>
            <person name="Garcia A.C."/>
            <person name="Gardiner A."/>
            <person name="Garfield D.A."/>
            <person name="Garvin B.E."/>
            <person name="Gibson G."/>
            <person name="Gilbert D."/>
            <person name="Gnerre S."/>
            <person name="Godfrey J."/>
            <person name="Good R."/>
            <person name="Gotea V."/>
            <person name="Gravely B."/>
            <person name="Greenberg A.J."/>
            <person name="Griffiths-Jones S."/>
            <person name="Gross S."/>
            <person name="Guigo R."/>
            <person name="Gustafson E.A."/>
            <person name="Haerty W."/>
            <person name="Hahn M.W."/>
            <person name="Halligan D.L."/>
            <person name="Halpern A.L."/>
            <person name="Halter G.M."/>
            <person name="Han M.V."/>
            <person name="Heger A."/>
            <person name="Hillier L."/>
            <person name="Hinrichs A.S."/>
            <person name="Holmes I."/>
            <person name="Hoskins R.A."/>
            <person name="Hubisz M.J."/>
            <person name="Hultmark D."/>
            <person name="Huntley M.A."/>
            <person name="Jaffe D.B."/>
            <person name="Jagadeeshan S."/>
            <person name="Jeck W.R."/>
            <person name="Johnson J."/>
            <person name="Jones C.D."/>
            <person name="Jordan W.C."/>
            <person name="Karpen G.H."/>
            <person name="Kataoka E."/>
            <person name="Keightley P.D."/>
            <person name="Kheradpour P."/>
            <person name="Kirkness E.F."/>
            <person name="Koerich L.B."/>
            <person name="Kristiansen K."/>
            <person name="Kudrna D."/>
            <person name="Kulathinal R.J."/>
            <person name="Kumar S."/>
            <person name="Kwok R."/>
            <person name="Lander E."/>
            <person name="Langley C.H."/>
            <person name="Lapoint R."/>
            <person name="Lazzaro B.P."/>
            <person name="Lee S.J."/>
            <person name="Levesque L."/>
            <person name="Li R."/>
            <person name="Lin C.F."/>
            <person name="Lin M.F."/>
            <person name="Lindblad-Toh K."/>
            <person name="Llopart A."/>
            <person name="Long M."/>
            <person name="Low L."/>
            <person name="Lozovsky E."/>
            <person name="Lu J."/>
            <person name="Luo M."/>
            <person name="Machado C.A."/>
            <person name="Makalowski W."/>
            <person name="Marzo M."/>
            <person name="Matsuda M."/>
            <person name="Matzkin L."/>
            <person name="McAllister B."/>
            <person name="McBride C.S."/>
            <person name="McKernan B."/>
            <person name="McKernan K."/>
            <person name="Mendez-Lago M."/>
            <person name="Minx P."/>
            <person name="Mollenhauer M.U."/>
            <person name="Montooth K."/>
            <person name="Mount S.M."/>
            <person name="Mu X."/>
            <person name="Myers E."/>
            <person name="Negre B."/>
            <person name="Newfeld S."/>
            <person name="Nielsen R."/>
            <person name="Noor M.A."/>
            <person name="O'Grady P."/>
            <person name="Pachter L."/>
            <person name="Papaceit M."/>
            <person name="Parisi M.J."/>
            <person name="Parisi M."/>
            <person name="Parts L."/>
            <person name="Pedersen J.S."/>
            <person name="Pesole G."/>
            <person name="Phillippy A.M."/>
            <person name="Ponting C.P."/>
            <person name="Pop M."/>
            <person name="Porcelli D."/>
            <person name="Powell J.R."/>
            <person name="Prohaska S."/>
            <person name="Pruitt K."/>
            <person name="Puig M."/>
            <person name="Quesneville H."/>
            <person name="Ram K.R."/>
            <person name="Rand D."/>
            <person name="Rasmussen M.D."/>
            <person name="Reed L.K."/>
            <person name="Reenan R."/>
            <person name="Reily A."/>
            <person name="Remington K.A."/>
            <person name="Rieger T.T."/>
            <person name="Ritchie M.G."/>
            <person name="Robin C."/>
            <person name="Rogers Y.H."/>
            <person name="Rohde C."/>
            <person name="Rozas J."/>
            <person name="Rubenfield M.J."/>
            <person name="Ruiz A."/>
            <person name="Russo S."/>
            <person name="Salzberg S.L."/>
            <person name="Sanchez-Gracia A."/>
            <person name="Saranga D.J."/>
            <person name="Sato H."/>
            <person name="Schaeffer S.W."/>
            <person name="Schatz M.C."/>
            <person name="Schlenke T."/>
            <person name="Schwartz R."/>
            <person name="Segarra C."/>
            <person name="Singh R.S."/>
            <person name="Sirot L."/>
            <person name="Sirota M."/>
            <person name="Sisneros N.B."/>
            <person name="Smith C.D."/>
            <person name="Smith T.F."/>
            <person name="Spieth J."/>
            <person name="Stage D.E."/>
            <person name="Stark A."/>
            <person name="Stephan W."/>
            <person name="Strausberg R.L."/>
            <person name="Strempel S."/>
            <person name="Sturgill D."/>
            <person name="Sutton G."/>
            <person name="Sutton G.G."/>
            <person name="Tao W."/>
            <person name="Teichmann S."/>
            <person name="Tobari Y.N."/>
            <person name="Tomimura Y."/>
            <person name="Tsolas J.M."/>
            <person name="Valente V.L."/>
            <person name="Venter E."/>
            <person name="Venter J.C."/>
            <person name="Vicario S."/>
            <person name="Vieira F.G."/>
            <person name="Vilella A.J."/>
            <person name="Villasante A."/>
            <person name="Walenz B."/>
            <person name="Wang J."/>
            <person name="Wasserman M."/>
            <person name="Watts T."/>
            <person name="Wilson D."/>
            <person name="Wilson R.K."/>
            <person name="Wing R.A."/>
            <person name="Wolfner M.F."/>
            <person name="Wong A."/>
            <person name="Wong G.K."/>
            <person name="Wu C.I."/>
            <person name="Wu G."/>
            <person name="Yamamoto D."/>
            <person name="Yang H.P."/>
            <person name="Yang S.P."/>
            <person name="Yorke J.A."/>
            <person name="Yoshida K."/>
            <person name="Zdobnov E."/>
            <person name="Zhang P."/>
            <person name="Zhang Y."/>
            <person name="Zimin A.V."/>
            <person name="Baldwin J."/>
            <person name="Abdouelleil A."/>
            <person name="Abdulkadir J."/>
            <person name="Abebe A."/>
            <person name="Abera B."/>
            <person name="Abreu J."/>
            <person name="Acer S.C."/>
            <person name="Aftuck L."/>
            <person name="Alexander A."/>
            <person name="An P."/>
            <person name="Anderson E."/>
            <person name="Anderson S."/>
            <person name="Arachi H."/>
            <person name="Azer M."/>
            <person name="Bachantsang P."/>
            <person name="Barry A."/>
            <person name="Bayul T."/>
            <person name="Berlin A."/>
            <person name="Bessette D."/>
            <person name="Bloom T."/>
            <person name="Blye J."/>
            <person name="Boguslavskiy L."/>
            <person name="Bonnet C."/>
            <person name="Boukhgalter B."/>
            <person name="Bourzgui I."/>
            <person name="Brown A."/>
            <person name="Cahill P."/>
            <person name="Channer S."/>
            <person name="Cheshatsang Y."/>
            <person name="Chuda L."/>
            <person name="Citroen M."/>
            <person name="Collymore A."/>
            <person name="Cooke P."/>
            <person name="Costello M."/>
            <person name="D'Aco K."/>
            <person name="Daza R."/>
            <person name="De Haan G."/>
            <person name="DeGray S."/>
            <person name="DeMaso C."/>
            <person name="Dhargay N."/>
            <person name="Dooley K."/>
            <person name="Dooley E."/>
            <person name="Doricent M."/>
            <person name="Dorje P."/>
            <person name="Dorjee K."/>
            <person name="Dupes A."/>
            <person name="Elong R."/>
            <person name="Falk J."/>
            <person name="Farina A."/>
            <person name="Faro S."/>
            <person name="Ferguson D."/>
            <person name="Fisher S."/>
            <person name="Foley C.D."/>
            <person name="Franke A."/>
            <person name="Friedrich D."/>
            <person name="Gadbois L."/>
            <person name="Gearin G."/>
            <person name="Gearin C.R."/>
            <person name="Giannoukos G."/>
            <person name="Goode T."/>
            <person name="Graham J."/>
            <person name="Grandbois E."/>
            <person name="Grewal S."/>
            <person name="Gyaltsen K."/>
            <person name="Hafez N."/>
            <person name="Hagos B."/>
            <person name="Hall J."/>
            <person name="Henson C."/>
            <person name="Hollinger A."/>
            <person name="Honan T."/>
            <person name="Huard M.D."/>
            <person name="Hughes L."/>
            <person name="Hurhula B."/>
            <person name="Husby M.E."/>
            <person name="Kamat A."/>
            <person name="Kanga B."/>
            <person name="Kashin S."/>
            <person name="Khazanovich D."/>
            <person name="Kisner P."/>
            <person name="Lance K."/>
            <person name="Lara M."/>
            <person name="Lee W."/>
            <person name="Lennon N."/>
            <person name="Letendre F."/>
            <person name="LeVine R."/>
            <person name="Lipovsky A."/>
            <person name="Liu X."/>
            <person name="Liu J."/>
            <person name="Liu S."/>
            <person name="Lokyitsang T."/>
            <person name="Lokyitsang Y."/>
            <person name="Lubonja R."/>
            <person name="Lui A."/>
            <person name="MacDonald P."/>
            <person name="Magnisalis V."/>
            <person name="Maru K."/>
            <person name="Matthews C."/>
            <person name="McCusker W."/>
            <person name="McDonough S."/>
            <person name="Mehta T."/>
            <person name="Meldrim J."/>
            <person name="Meneus L."/>
            <person name="Mihai O."/>
            <person name="Mihalev A."/>
            <person name="Mihova T."/>
            <person name="Mittelman R."/>
            <person name="Mlenga V."/>
            <person name="Montmayeur A."/>
            <person name="Mulrain L."/>
            <person name="Navidi A."/>
            <person name="Naylor J."/>
            <person name="Negash T."/>
            <person name="Nguyen T."/>
            <person name="Nguyen N."/>
            <person name="Nicol R."/>
            <person name="Norbu C."/>
            <person name="Norbu N."/>
            <person name="Novod N."/>
            <person name="O'Neill B."/>
            <person name="Osman S."/>
            <person name="Markiewicz E."/>
            <person name="Oyono O.L."/>
            <person name="Patti C."/>
            <person name="Phunkhang P."/>
            <person name="Pierre F."/>
            <person name="Priest M."/>
            <person name="Raghuraman S."/>
            <person name="Rege F."/>
            <person name="Reyes R."/>
            <person name="Rise C."/>
            <person name="Rogov P."/>
            <person name="Ross K."/>
            <person name="Ryan E."/>
            <person name="Settipalli S."/>
            <person name="Shea T."/>
            <person name="Sherpa N."/>
            <person name="Shi L."/>
            <person name="Shih D."/>
            <person name="Sparrow T."/>
            <person name="Spaulding J."/>
            <person name="Stalker J."/>
            <person name="Stange-Thomann N."/>
            <person name="Stavropoulos S."/>
            <person name="Stone C."/>
            <person name="Strader C."/>
            <person name="Tesfaye S."/>
            <person name="Thomson T."/>
            <person name="Thoulutsang Y."/>
            <person name="Thoulutsang D."/>
            <person name="Topham K."/>
            <person name="Topping I."/>
            <person name="Tsamla T."/>
            <person name="Vassiliev H."/>
            <person name="Vo A."/>
            <person name="Wangchuk T."/>
            <person name="Wangdi T."/>
            <person name="Weiand M."/>
            <person name="Wilkinson J."/>
            <person name="Wilson A."/>
            <person name="Yadav S."/>
            <person name="Young G."/>
            <person name="Yu Q."/>
            <person name="Zembek L."/>
            <person name="Zhong D."/>
            <person name="Zimmer A."/>
            <person name="Zwirko Z."/>
            <person name="Jaffe D.B."/>
            <person name="Alvarez P."/>
            <person name="Brockman W."/>
            <person name="Butler J."/>
            <person name="Chin C."/>
            <person name="Gnerre S."/>
            <person name="Grabherr M."/>
            <person name="Kleber M."/>
            <person name="Mauceli E."/>
            <person name="MacCallum I."/>
        </authorList>
    </citation>
    <scope>NUCLEOTIDE SEQUENCE [LARGE SCALE GENOMIC DNA]</scope>
    <source>
        <strain evidence="4">Rob3c / Tucson 14021-0248.25</strain>
    </source>
</reference>
<proteinExistence type="predicted"/>
<dbReference type="PhylomeDB" id="B4HJ31"/>
<evidence type="ECO:0000313" key="3">
    <source>
        <dbReference type="EMBL" id="EDW41687.1"/>
    </source>
</evidence>
<feature type="compositionally biased region" description="Low complexity" evidence="1">
    <location>
        <begin position="151"/>
        <end position="160"/>
    </location>
</feature>
<sequence length="231" mass="24936">MPGSGIPRSRQALQQDHQVSPTPTWWSLIEKLSRTERAERPSRSVGGKCLKCQSGDSISSSISNATGSGGEIQVPRQIFVRRVHIAISIIVTGIGIAIAIVLVIASTINVIIVIVVVVVVVATRRTLHPHRPPICNSSNNINYMATCARGSSSKSSNNSKPTTASPLTPQQHPTVAAATSATSTTTTRRSRLEFILYTEVYQVDEDSVSTSDFHPKSNVGSDEPFWQNYGK</sequence>